<protein>
    <submittedName>
        <fullName evidence="2">Uncharacterized protein</fullName>
    </submittedName>
</protein>
<reference evidence="2" key="1">
    <citation type="submission" date="2022-10" db="EMBL/GenBank/DDBJ databases">
        <title>Genome sequences of endogenous nimaviruses in decapod crustaceans.</title>
        <authorList>
            <person name="Kawato S."/>
            <person name="Nozaki R."/>
            <person name="Kondo H."/>
            <person name="Hirono I."/>
        </authorList>
    </citation>
    <scope>NUCLEOTIDE SEQUENCE</scope>
    <source>
        <strain evidence="2">Fukuoka2019</strain>
    </source>
</reference>
<sequence>MSSGVAQPAIRGPERSPRKPKAGAPPYQEEIDAGYFSGSSPTGESPREAVHPVSVGRSSVITTAVGLSRARPHRRPSYGTTSGNARRRGRLSAQEIETRIEAAFAETGARGPSPGELNFIINFINGGPMTRAEAKRCLLSLGKGL</sequence>
<accession>A0A9C7F7B8</accession>
<proteinExistence type="predicted"/>
<dbReference type="EMBL" id="LC738881">
    <property type="protein sequence ID" value="BDT63143.1"/>
    <property type="molecule type" value="Genomic_DNA"/>
</dbReference>
<name>A0A9C7F7B8_9VIRU</name>
<feature type="region of interest" description="Disordered" evidence="1">
    <location>
        <begin position="1"/>
        <end position="91"/>
    </location>
</feature>
<organism evidence="2">
    <name type="scientific">Sicyonia whispovirus</name>
    <dbReference type="NCBI Taxonomy" id="2984283"/>
    <lineage>
        <taxon>Viruses</taxon>
        <taxon>Viruses incertae sedis</taxon>
        <taxon>Naldaviricetes</taxon>
        <taxon>Nimaviridae</taxon>
        <taxon>Whispovirus</taxon>
    </lineage>
</organism>
<evidence type="ECO:0000256" key="1">
    <source>
        <dbReference type="SAM" id="MobiDB-lite"/>
    </source>
</evidence>
<evidence type="ECO:0000313" key="2">
    <source>
        <dbReference type="EMBL" id="BDT63143.1"/>
    </source>
</evidence>